<dbReference type="PANTHER" id="PTHR11487:SF0">
    <property type="entry name" value="S-ACYL FATTY ACID SYNTHASE THIOESTERASE, MEDIUM CHAIN"/>
    <property type="match status" value="1"/>
</dbReference>
<dbReference type="Gene3D" id="3.40.50.1820">
    <property type="entry name" value="alpha/beta hydrolase"/>
    <property type="match status" value="1"/>
</dbReference>
<feature type="domain" description="Thioesterase TesA-like" evidence="4">
    <location>
        <begin position="39"/>
        <end position="262"/>
    </location>
</feature>
<dbReference type="GO" id="GO:0008610">
    <property type="term" value="P:lipid biosynthetic process"/>
    <property type="evidence" value="ECO:0007669"/>
    <property type="project" value="TreeGrafter"/>
</dbReference>
<evidence type="ECO:0000259" key="4">
    <source>
        <dbReference type="SMART" id="SM00824"/>
    </source>
</evidence>
<dbReference type="InterPro" id="IPR012223">
    <property type="entry name" value="TEII"/>
</dbReference>
<name>A0A7Y4IIM7_MYXXA</name>
<dbReference type="InterPro" id="IPR029058">
    <property type="entry name" value="AB_hydrolase_fold"/>
</dbReference>
<dbReference type="GO" id="GO:0016787">
    <property type="term" value="F:hydrolase activity"/>
    <property type="evidence" value="ECO:0007669"/>
    <property type="project" value="UniProtKB-KW"/>
</dbReference>
<gene>
    <name evidence="5" type="ORF">HNV28_16440</name>
</gene>
<accession>A0A7Y4IIM7</accession>
<sequence length="270" mass="30185">MAMRQSLHVMQSASNSSPHAPDRWFPTRKPLTDPRLRLFCLPYAGGSVAIYNQWSQGLPPGVELCPVQLPGRERRLSEKPIGSLPALVDALLPAIAPLLDRPFAFFGYSMGARISLELARRLQARNGPRPVGLVLGAAGPPSVNTREPIHHLPEPEFIAQLRRYDGTPEEIFQHRELLELVLPMLRADFGIAFTEDGPQPAKLEVPISVVGSPEDKHVPTANLERWRDETRSEDVRVRLFPGGHFFIKSQRDALLAHISEDLNRWMGRAP</sequence>
<evidence type="ECO:0000256" key="1">
    <source>
        <dbReference type="ARBA" id="ARBA00007169"/>
    </source>
</evidence>
<dbReference type="Proteomes" id="UP000533080">
    <property type="component" value="Unassembled WGS sequence"/>
</dbReference>
<proteinExistence type="inferred from homology"/>
<dbReference type="EMBL" id="JABFNT010000047">
    <property type="protein sequence ID" value="NOJ79912.1"/>
    <property type="molecule type" value="Genomic_DNA"/>
</dbReference>
<dbReference type="Pfam" id="PF00975">
    <property type="entry name" value="Thioesterase"/>
    <property type="match status" value="1"/>
</dbReference>
<organism evidence="5 6">
    <name type="scientific">Myxococcus xanthus</name>
    <dbReference type="NCBI Taxonomy" id="34"/>
    <lineage>
        <taxon>Bacteria</taxon>
        <taxon>Pseudomonadati</taxon>
        <taxon>Myxococcota</taxon>
        <taxon>Myxococcia</taxon>
        <taxon>Myxococcales</taxon>
        <taxon>Cystobacterineae</taxon>
        <taxon>Myxococcaceae</taxon>
        <taxon>Myxococcus</taxon>
    </lineage>
</organism>
<dbReference type="PANTHER" id="PTHR11487">
    <property type="entry name" value="THIOESTERASE"/>
    <property type="match status" value="1"/>
</dbReference>
<evidence type="ECO:0000313" key="6">
    <source>
        <dbReference type="Proteomes" id="UP000533080"/>
    </source>
</evidence>
<protein>
    <submittedName>
        <fullName evidence="5">Thioesterase</fullName>
    </submittedName>
</protein>
<evidence type="ECO:0000313" key="5">
    <source>
        <dbReference type="EMBL" id="NOJ79912.1"/>
    </source>
</evidence>
<reference evidence="5 6" key="1">
    <citation type="submission" date="2020-05" db="EMBL/GenBank/DDBJ databases">
        <authorList>
            <person name="Whitworth D."/>
        </authorList>
    </citation>
    <scope>NUCLEOTIDE SEQUENCE [LARGE SCALE GENOMIC DNA]</scope>
    <source>
        <strain evidence="5 6">AM005</strain>
    </source>
</reference>
<dbReference type="InterPro" id="IPR020802">
    <property type="entry name" value="TesA-like"/>
</dbReference>
<evidence type="ECO:0000256" key="2">
    <source>
        <dbReference type="ARBA" id="ARBA00022801"/>
    </source>
</evidence>
<dbReference type="SUPFAM" id="SSF53474">
    <property type="entry name" value="alpha/beta-Hydrolases"/>
    <property type="match status" value="1"/>
</dbReference>
<evidence type="ECO:0000256" key="3">
    <source>
        <dbReference type="SAM" id="MobiDB-lite"/>
    </source>
</evidence>
<comment type="similarity">
    <text evidence="1">Belongs to the thioesterase family.</text>
</comment>
<feature type="compositionally biased region" description="Polar residues" evidence="3">
    <location>
        <begin position="8"/>
        <end position="18"/>
    </location>
</feature>
<keyword evidence="2" id="KW-0378">Hydrolase</keyword>
<feature type="region of interest" description="Disordered" evidence="3">
    <location>
        <begin position="1"/>
        <end position="26"/>
    </location>
</feature>
<dbReference type="SMART" id="SM00824">
    <property type="entry name" value="PKS_TE"/>
    <property type="match status" value="1"/>
</dbReference>
<dbReference type="InterPro" id="IPR001031">
    <property type="entry name" value="Thioesterase"/>
</dbReference>
<comment type="caution">
    <text evidence="5">The sequence shown here is derived from an EMBL/GenBank/DDBJ whole genome shotgun (WGS) entry which is preliminary data.</text>
</comment>
<dbReference type="AlphaFoldDB" id="A0A7Y4IIM7"/>